<feature type="compositionally biased region" description="Low complexity" evidence="6">
    <location>
        <begin position="322"/>
        <end position="339"/>
    </location>
</feature>
<dbReference type="PANTHER" id="PTHR12183:SF32">
    <property type="entry name" value="MITOCHONDRIAL E3 UBIQUITIN PROTEIN LIGASE 1"/>
    <property type="match status" value="1"/>
</dbReference>
<feature type="region of interest" description="Disordered" evidence="6">
    <location>
        <begin position="105"/>
        <end position="347"/>
    </location>
</feature>
<feature type="compositionally biased region" description="Basic residues" evidence="6">
    <location>
        <begin position="171"/>
        <end position="183"/>
    </location>
</feature>
<dbReference type="AlphaFoldDB" id="A0A914DSS4"/>
<evidence type="ECO:0000313" key="9">
    <source>
        <dbReference type="WBParaSite" id="ACRNAN_scaffold3517.g15832.t1"/>
    </source>
</evidence>
<evidence type="ECO:0000256" key="4">
    <source>
        <dbReference type="PROSITE-ProRule" id="PRU00175"/>
    </source>
</evidence>
<keyword evidence="8" id="KW-1185">Reference proteome</keyword>
<evidence type="ECO:0000256" key="6">
    <source>
        <dbReference type="SAM" id="MobiDB-lite"/>
    </source>
</evidence>
<protein>
    <submittedName>
        <fullName evidence="9">RING-type domain-containing protein</fullName>
    </submittedName>
</protein>
<feature type="compositionally biased region" description="Low complexity" evidence="6">
    <location>
        <begin position="269"/>
        <end position="280"/>
    </location>
</feature>
<dbReference type="GO" id="GO:0008270">
    <property type="term" value="F:zinc ion binding"/>
    <property type="evidence" value="ECO:0007669"/>
    <property type="project" value="UniProtKB-KW"/>
</dbReference>
<evidence type="ECO:0000256" key="3">
    <source>
        <dbReference type="ARBA" id="ARBA00022833"/>
    </source>
</evidence>
<keyword evidence="5" id="KW-0175">Coiled coil</keyword>
<organism evidence="8 9">
    <name type="scientific">Acrobeloides nanus</name>
    <dbReference type="NCBI Taxonomy" id="290746"/>
    <lineage>
        <taxon>Eukaryota</taxon>
        <taxon>Metazoa</taxon>
        <taxon>Ecdysozoa</taxon>
        <taxon>Nematoda</taxon>
        <taxon>Chromadorea</taxon>
        <taxon>Rhabditida</taxon>
        <taxon>Tylenchina</taxon>
        <taxon>Cephalobomorpha</taxon>
        <taxon>Cephaloboidea</taxon>
        <taxon>Cephalobidae</taxon>
        <taxon>Acrobeloides</taxon>
    </lineage>
</organism>
<feature type="compositionally biased region" description="Low complexity" evidence="6">
    <location>
        <begin position="196"/>
        <end position="205"/>
    </location>
</feature>
<evidence type="ECO:0000256" key="5">
    <source>
        <dbReference type="SAM" id="Coils"/>
    </source>
</evidence>
<reference evidence="9" key="1">
    <citation type="submission" date="2022-11" db="UniProtKB">
        <authorList>
            <consortium name="WormBaseParasite"/>
        </authorList>
    </citation>
    <scope>IDENTIFICATION</scope>
</reference>
<dbReference type="InterPro" id="IPR051652">
    <property type="entry name" value="MDM2_MDM4_MUL1"/>
</dbReference>
<evidence type="ECO:0000256" key="2">
    <source>
        <dbReference type="ARBA" id="ARBA00022771"/>
    </source>
</evidence>
<dbReference type="GO" id="GO:0004842">
    <property type="term" value="F:ubiquitin-protein transferase activity"/>
    <property type="evidence" value="ECO:0007669"/>
    <property type="project" value="TreeGrafter"/>
</dbReference>
<dbReference type="Pfam" id="PF13920">
    <property type="entry name" value="zf-C3HC4_3"/>
    <property type="match status" value="1"/>
</dbReference>
<feature type="domain" description="RING-type" evidence="7">
    <location>
        <begin position="536"/>
        <end position="571"/>
    </location>
</feature>
<name>A0A914DSS4_9BILA</name>
<keyword evidence="1" id="KW-0479">Metal-binding</keyword>
<keyword evidence="3" id="KW-0862">Zinc</keyword>
<dbReference type="InterPro" id="IPR013083">
    <property type="entry name" value="Znf_RING/FYVE/PHD"/>
</dbReference>
<feature type="region of interest" description="Disordered" evidence="6">
    <location>
        <begin position="365"/>
        <end position="395"/>
    </location>
</feature>
<evidence type="ECO:0000313" key="8">
    <source>
        <dbReference type="Proteomes" id="UP000887540"/>
    </source>
</evidence>
<feature type="compositionally biased region" description="Low complexity" evidence="6">
    <location>
        <begin position="298"/>
        <end position="311"/>
    </location>
</feature>
<evidence type="ECO:0000256" key="1">
    <source>
        <dbReference type="ARBA" id="ARBA00022723"/>
    </source>
</evidence>
<proteinExistence type="predicted"/>
<dbReference type="SUPFAM" id="SSF57850">
    <property type="entry name" value="RING/U-box"/>
    <property type="match status" value="1"/>
</dbReference>
<feature type="compositionally biased region" description="Polar residues" evidence="6">
    <location>
        <begin position="184"/>
        <end position="195"/>
    </location>
</feature>
<dbReference type="Gene3D" id="3.30.40.10">
    <property type="entry name" value="Zinc/RING finger domain, C3HC4 (zinc finger)"/>
    <property type="match status" value="1"/>
</dbReference>
<dbReference type="PANTHER" id="PTHR12183">
    <property type="entry name" value="MITOCHONDRIAL UBIQUITIN LIGASE ACTIVATOR OF NFKB 1"/>
    <property type="match status" value="1"/>
</dbReference>
<feature type="coiled-coil region" evidence="5">
    <location>
        <begin position="495"/>
        <end position="533"/>
    </location>
</feature>
<feature type="compositionally biased region" description="Low complexity" evidence="6">
    <location>
        <begin position="375"/>
        <end position="395"/>
    </location>
</feature>
<evidence type="ECO:0000259" key="7">
    <source>
        <dbReference type="PROSITE" id="PS50089"/>
    </source>
</evidence>
<dbReference type="Proteomes" id="UP000887540">
    <property type="component" value="Unplaced"/>
</dbReference>
<dbReference type="PROSITE" id="PS50089">
    <property type="entry name" value="ZF_RING_2"/>
    <property type="match status" value="1"/>
</dbReference>
<sequence length="582" mass="66609">MFKSTNKHFATILCPFDETCSRPHCQFDHVSKQEPPPQSTSQVIREMSRERFREDAPVLVSMTFDTPYNTYAGRTPPRLRPEISLDSWRRSPTNLLLYPRFRAARAARNRESEASTRNRESEVSTRNRESEVPTRSRESEASTRNRESEAPTRSRESDAPQQNRFDQIWRQTRRILTPRRAQPRTRNVATQNATTQESSSQQDSQPAPIIATRRTRHIPTYRDSSPRISEELEIWPIRASTPRRPSRPPTPSRRRSNTPDPQQISYQDSPASPEYAPSSPQFMRDFRYVSPSPFSRNSSPAYTPSSPQYTPSSPPYPGELGYASPAHSASSPSYTPTSPQYIPRSPSVDLDDIQRYMYNMVDEIVDSPASPDPVQPQQESPASPTPTPQAQAPSPGHEVFHFYVMGDDDNLGNTMPESWDRLDMQQYSPTMPQYFPSSSNQNMQPTSSSAIDSSINAIFARETAAISGRNSLETSFRKRKYPVDFSSNKSEKTERKNLKISNEEEMKNLKEKLQKTEQQNSKLRKENEDLKKEITCIICLTEKKDTIFFPCTHMHSCSNCAERQKECAICRQHISGKCRIFL</sequence>
<dbReference type="WBParaSite" id="ACRNAN_scaffold3517.g15832.t1">
    <property type="protein sequence ID" value="ACRNAN_scaffold3517.g15832.t1"/>
    <property type="gene ID" value="ACRNAN_scaffold3517.g15832"/>
</dbReference>
<dbReference type="InterPro" id="IPR001841">
    <property type="entry name" value="Znf_RING"/>
</dbReference>
<feature type="compositionally biased region" description="Basic and acidic residues" evidence="6">
    <location>
        <begin position="108"/>
        <end position="158"/>
    </location>
</feature>
<keyword evidence="2 4" id="KW-0863">Zinc-finger</keyword>
<dbReference type="GO" id="GO:0016567">
    <property type="term" value="P:protein ubiquitination"/>
    <property type="evidence" value="ECO:0007669"/>
    <property type="project" value="TreeGrafter"/>
</dbReference>
<accession>A0A914DSS4</accession>